<feature type="region of interest" description="Disordered" evidence="3">
    <location>
        <begin position="116"/>
        <end position="146"/>
    </location>
</feature>
<dbReference type="PROSITE" id="PS00383">
    <property type="entry name" value="TYR_PHOSPHATASE_1"/>
    <property type="match status" value="1"/>
</dbReference>
<dbReference type="SUPFAM" id="SSF52799">
    <property type="entry name" value="(Phosphotyrosine protein) phosphatases II"/>
    <property type="match status" value="1"/>
</dbReference>
<keyword evidence="2" id="KW-0378">Hydrolase</keyword>
<gene>
    <name evidence="6" type="primary">TEP1</name>
    <name evidence="6" type="ORF">Sste5346_005072</name>
</gene>
<sequence length="622" mass="68105">MASLLRSIVAGPRARHDETGLDLCYVTTNIIATSGPSIAYPQLAYRNPLDRLVAFLDRKHGDKWAIWEFRAEGTGYPDEAVYNRIRHYPWPDHHPPPFRLVPLIIKSMKQWLGGEYEAPPGASERDDRDERGKKGEKKNKDPSKSGRVVVVHCKAGKGRSGTMACSYLMAECGWTAQQALDRFTERRMRPKFGNGVTIPSQLRWITYVDRWVKAGKPEYVDRPVEILEIHFRGLRHGVKLAVEGYVDEGKQIHVFHTFKNSERFVVEGDAPGGGGLVDLVSDMTSAWGAKDGKDSSTQSSRSNSTLDSDLHAGNIKRPKTDFQRDSKNYHPVTATNDSGFSIDVEQLQGKSESTPALVDPTAPTRSSTSQTNKQPFRYAAQDEPGGQAVIFKPEKPILVPNSDVNISIERRNKTTASMGLTMVTSVAHVWFNTFFEGNGPEQNGVSDDNGVFVLDWDKLDGIKGSSQKGSRAAENISVVWRHAREDADTKVKPEMKVEPPTAVSVAGNVDSPSTPDIPQMRPADWQGNNREDPDANKHLGLRREAPDSAGVSRASSVSGIPVGDTATAHTGGSSTSNHGADDGDKNRDKDHEEALASVKASGPEGEATLDENSTSEGEIKKS</sequence>
<dbReference type="InterPro" id="IPR016130">
    <property type="entry name" value="Tyr_Pase_AS"/>
</dbReference>
<keyword evidence="7" id="KW-1185">Reference proteome</keyword>
<dbReference type="CDD" id="cd14497">
    <property type="entry name" value="PTP_PTEN-like"/>
    <property type="match status" value="1"/>
</dbReference>
<feature type="compositionally biased region" description="Basic and acidic residues" evidence="3">
    <location>
        <begin position="318"/>
        <end position="328"/>
    </location>
</feature>
<feature type="region of interest" description="Disordered" evidence="3">
    <location>
        <begin position="288"/>
        <end position="373"/>
    </location>
</feature>
<comment type="caution">
    <text evidence="6">The sequence shown here is derived from an EMBL/GenBank/DDBJ whole genome shotgun (WGS) entry which is preliminary data.</text>
</comment>
<feature type="domain" description="Phosphatase tensin-type" evidence="5">
    <location>
        <begin position="12"/>
        <end position="215"/>
    </location>
</feature>
<dbReference type="InterPro" id="IPR029021">
    <property type="entry name" value="Prot-tyrosine_phosphatase-like"/>
</dbReference>
<feature type="compositionally biased region" description="Basic and acidic residues" evidence="3">
    <location>
        <begin position="123"/>
        <end position="144"/>
    </location>
</feature>
<dbReference type="EMBL" id="JAWCUI010000026">
    <property type="protein sequence ID" value="KAL1895603.1"/>
    <property type="molecule type" value="Genomic_DNA"/>
</dbReference>
<feature type="compositionally biased region" description="Basic and acidic residues" evidence="3">
    <location>
        <begin position="486"/>
        <end position="497"/>
    </location>
</feature>
<dbReference type="InterPro" id="IPR000387">
    <property type="entry name" value="Tyr_Pase_dom"/>
</dbReference>
<dbReference type="InterPro" id="IPR029023">
    <property type="entry name" value="Tensin_phosphatase"/>
</dbReference>
<feature type="compositionally biased region" description="Basic and acidic residues" evidence="3">
    <location>
        <begin position="579"/>
        <end position="594"/>
    </location>
</feature>
<dbReference type="Gene3D" id="3.90.190.10">
    <property type="entry name" value="Protein tyrosine phosphatase superfamily"/>
    <property type="match status" value="1"/>
</dbReference>
<accession>A0ABR3Z708</accession>
<name>A0ABR3Z708_9PEZI</name>
<dbReference type="PROSITE" id="PS50056">
    <property type="entry name" value="TYR_PHOSPHATASE_2"/>
    <property type="match status" value="1"/>
</dbReference>
<feature type="compositionally biased region" description="Polar residues" evidence="3">
    <location>
        <begin position="363"/>
        <end position="373"/>
    </location>
</feature>
<dbReference type="SMART" id="SM00404">
    <property type="entry name" value="PTPc_motif"/>
    <property type="match status" value="1"/>
</dbReference>
<dbReference type="InterPro" id="IPR051281">
    <property type="entry name" value="Dual-spec_lipid-protein_phosph"/>
</dbReference>
<dbReference type="Proteomes" id="UP001583186">
    <property type="component" value="Unassembled WGS sequence"/>
</dbReference>
<evidence type="ECO:0000259" key="4">
    <source>
        <dbReference type="PROSITE" id="PS50056"/>
    </source>
</evidence>
<evidence type="ECO:0000313" key="6">
    <source>
        <dbReference type="EMBL" id="KAL1895603.1"/>
    </source>
</evidence>
<feature type="region of interest" description="Disordered" evidence="3">
    <location>
        <begin position="486"/>
        <end position="622"/>
    </location>
</feature>
<dbReference type="PANTHER" id="PTHR12305">
    <property type="entry name" value="PHOSPHATASE WITH HOMOLOGY TO TENSIN"/>
    <property type="match status" value="1"/>
</dbReference>
<dbReference type="Pfam" id="PF00782">
    <property type="entry name" value="DSPc"/>
    <property type="match status" value="1"/>
</dbReference>
<feature type="compositionally biased region" description="Basic and acidic residues" evidence="3">
    <location>
        <begin position="529"/>
        <end position="546"/>
    </location>
</feature>
<dbReference type="PANTHER" id="PTHR12305:SF81">
    <property type="entry name" value="PHOSPHATIDYLINOSITOL 3,4,5-TRISPHOSPHATE 3-PHOSPHATASE AND DUAL-SPECIFICITY PROTEIN PHOSPHATASE PTEN"/>
    <property type="match status" value="1"/>
</dbReference>
<dbReference type="PROSITE" id="PS51181">
    <property type="entry name" value="PPASE_TENSIN"/>
    <property type="match status" value="1"/>
</dbReference>
<organism evidence="6 7">
    <name type="scientific">Sporothrix stenoceras</name>
    <dbReference type="NCBI Taxonomy" id="5173"/>
    <lineage>
        <taxon>Eukaryota</taxon>
        <taxon>Fungi</taxon>
        <taxon>Dikarya</taxon>
        <taxon>Ascomycota</taxon>
        <taxon>Pezizomycotina</taxon>
        <taxon>Sordariomycetes</taxon>
        <taxon>Sordariomycetidae</taxon>
        <taxon>Ophiostomatales</taxon>
        <taxon>Ophiostomataceae</taxon>
        <taxon>Sporothrix</taxon>
    </lineage>
</organism>
<dbReference type="InterPro" id="IPR000340">
    <property type="entry name" value="Dual-sp_phosphatase_cat-dom"/>
</dbReference>
<proteinExistence type="predicted"/>
<feature type="compositionally biased region" description="Low complexity" evidence="3">
    <location>
        <begin position="295"/>
        <end position="307"/>
    </location>
</feature>
<feature type="domain" description="Tyrosine specific protein phosphatases" evidence="4">
    <location>
        <begin position="145"/>
        <end position="187"/>
    </location>
</feature>
<dbReference type="InterPro" id="IPR003595">
    <property type="entry name" value="Tyr_Pase_cat"/>
</dbReference>
<evidence type="ECO:0000256" key="2">
    <source>
        <dbReference type="ARBA" id="ARBA00022801"/>
    </source>
</evidence>
<evidence type="ECO:0000256" key="1">
    <source>
        <dbReference type="ARBA" id="ARBA00013015"/>
    </source>
</evidence>
<evidence type="ECO:0000313" key="7">
    <source>
        <dbReference type="Proteomes" id="UP001583186"/>
    </source>
</evidence>
<reference evidence="6 7" key="1">
    <citation type="journal article" date="2024" name="IMA Fungus">
        <title>IMA Genome - F19 : A genome assembly and annotation guide to empower mycologists, including annotated draft genome sequences of Ceratocystis pirilliformis, Diaporthe australafricana, Fusarium ophioides, Paecilomyces lecythidis, and Sporothrix stenoceras.</title>
        <authorList>
            <person name="Aylward J."/>
            <person name="Wilson A.M."/>
            <person name="Visagie C.M."/>
            <person name="Spraker J."/>
            <person name="Barnes I."/>
            <person name="Buitendag C."/>
            <person name="Ceriani C."/>
            <person name="Del Mar Angel L."/>
            <person name="du Plessis D."/>
            <person name="Fuchs T."/>
            <person name="Gasser K."/>
            <person name="Kramer D."/>
            <person name="Li W."/>
            <person name="Munsamy K."/>
            <person name="Piso A."/>
            <person name="Price J.L."/>
            <person name="Sonnekus B."/>
            <person name="Thomas C."/>
            <person name="van der Nest A."/>
            <person name="van Dijk A."/>
            <person name="van Heerden A."/>
            <person name="van Vuuren N."/>
            <person name="Yilmaz N."/>
            <person name="Duong T.A."/>
            <person name="van der Merwe N.A."/>
            <person name="Wingfield M.J."/>
            <person name="Wingfield B.D."/>
        </authorList>
    </citation>
    <scope>NUCLEOTIDE SEQUENCE [LARGE SCALE GENOMIC DNA]</scope>
    <source>
        <strain evidence="6 7">CMW 5346</strain>
    </source>
</reference>
<protein>
    <recommendedName>
        <fullName evidence="1">phosphatidylinositol-3,4,5-trisphosphate 3-phosphatase</fullName>
        <ecNumber evidence="1">3.1.3.67</ecNumber>
    </recommendedName>
</protein>
<feature type="compositionally biased region" description="Low complexity" evidence="3">
    <location>
        <begin position="548"/>
        <end position="578"/>
    </location>
</feature>
<evidence type="ECO:0000256" key="3">
    <source>
        <dbReference type="SAM" id="MobiDB-lite"/>
    </source>
</evidence>
<dbReference type="EC" id="3.1.3.67" evidence="1"/>
<evidence type="ECO:0000259" key="5">
    <source>
        <dbReference type="PROSITE" id="PS51181"/>
    </source>
</evidence>